<dbReference type="PANTHER" id="PTHR41324">
    <property type="entry name" value="MEMBRANE PROTEIN-RELATED"/>
    <property type="match status" value="1"/>
</dbReference>
<keyword evidence="1" id="KW-1133">Transmembrane helix</keyword>
<dbReference type="InterPro" id="IPR018710">
    <property type="entry name" value="DUF2232"/>
</dbReference>
<feature type="transmembrane region" description="Helical" evidence="1">
    <location>
        <begin position="174"/>
        <end position="195"/>
    </location>
</feature>
<feature type="transmembrane region" description="Helical" evidence="1">
    <location>
        <begin position="7"/>
        <end position="28"/>
    </location>
</feature>
<feature type="transmembrane region" description="Helical" evidence="1">
    <location>
        <begin position="248"/>
        <end position="271"/>
    </location>
</feature>
<keyword evidence="1" id="KW-0472">Membrane</keyword>
<evidence type="ECO:0008006" key="4">
    <source>
        <dbReference type="Google" id="ProtNLM"/>
    </source>
</evidence>
<evidence type="ECO:0000313" key="3">
    <source>
        <dbReference type="Proteomes" id="UP000186777"/>
    </source>
</evidence>
<feature type="transmembrane region" description="Helical" evidence="1">
    <location>
        <begin position="59"/>
        <end position="90"/>
    </location>
</feature>
<accession>A0A1Q6RAZ8</accession>
<name>A0A1Q6RAZ8_9FIRM</name>
<feature type="transmembrane region" description="Helical" evidence="1">
    <location>
        <begin position="102"/>
        <end position="125"/>
    </location>
</feature>
<dbReference type="Proteomes" id="UP000186777">
    <property type="component" value="Unassembled WGS sequence"/>
</dbReference>
<dbReference type="PANTHER" id="PTHR41324:SF1">
    <property type="entry name" value="DUF2232 DOMAIN-CONTAINING PROTEIN"/>
    <property type="match status" value="1"/>
</dbReference>
<dbReference type="AlphaFoldDB" id="A0A1Q6RAZ8"/>
<keyword evidence="1" id="KW-0812">Transmembrane</keyword>
<protein>
    <recommendedName>
        <fullName evidence="4">DUF2232 domain-containing protein</fullName>
    </recommendedName>
</protein>
<dbReference type="RefSeq" id="WP_303679210.1">
    <property type="nucleotide sequence ID" value="NZ_MNTG01000001.1"/>
</dbReference>
<reference evidence="2 3" key="1">
    <citation type="journal article" date="2016" name="Nat. Biotechnol.">
        <title>Measurement of bacterial replication rates in microbial communities.</title>
        <authorList>
            <person name="Brown C.T."/>
            <person name="Olm M.R."/>
            <person name="Thomas B.C."/>
            <person name="Banfield J.F."/>
        </authorList>
    </citation>
    <scope>NUCLEOTIDE SEQUENCE [LARGE SCALE GENOMIC DNA]</scope>
    <source>
        <strain evidence="2">46_33</strain>
    </source>
</reference>
<evidence type="ECO:0000256" key="1">
    <source>
        <dbReference type="SAM" id="Phobius"/>
    </source>
</evidence>
<evidence type="ECO:0000313" key="2">
    <source>
        <dbReference type="EMBL" id="OLA39558.1"/>
    </source>
</evidence>
<feature type="transmembrane region" description="Helical" evidence="1">
    <location>
        <begin position="283"/>
        <end position="308"/>
    </location>
</feature>
<dbReference type="Pfam" id="PF09991">
    <property type="entry name" value="DUF2232"/>
    <property type="match status" value="1"/>
</dbReference>
<dbReference type="STRING" id="626940.BHW43_01355"/>
<sequence length="323" mass="36651">MIRKTSAMVEAGILAAVAIVMALISMYVPVLGAFVNFVWPLPIVICGCRHGLKWSIMTLLVATVIIAMIISPINAFFLAAIFGLLGLILGECMRRHLPPMKMMLYGSVGAVIALVLNIVLSFWVLGIDPIEMMFSSFHQSLEQLTVYYREHGMSEADIKKTVDGYAEMLRMMRIIMPGAFLMCAPLMAFVNYMAAKKILTKLGESFEAFPPFTMLQVPGWILWPYVASLFAVTYYYQHDQASWMYTLSVNVQTVCSFVLVLQGIVLLYWFVETKHKPHWWANIGIALLFIVPIFTQIMVYVGAFDIVMDFRKIRPASRFRKQR</sequence>
<feature type="transmembrane region" description="Helical" evidence="1">
    <location>
        <begin position="215"/>
        <end position="236"/>
    </location>
</feature>
<dbReference type="Gene3D" id="1.10.1760.20">
    <property type="match status" value="1"/>
</dbReference>
<organism evidence="2 3">
    <name type="scientific">Phascolarctobacterium succinatutens</name>
    <dbReference type="NCBI Taxonomy" id="626940"/>
    <lineage>
        <taxon>Bacteria</taxon>
        <taxon>Bacillati</taxon>
        <taxon>Bacillota</taxon>
        <taxon>Negativicutes</taxon>
        <taxon>Acidaminococcales</taxon>
        <taxon>Acidaminococcaceae</taxon>
        <taxon>Phascolarctobacterium</taxon>
    </lineage>
</organism>
<proteinExistence type="predicted"/>
<dbReference type="EMBL" id="MNTG01000001">
    <property type="protein sequence ID" value="OLA39558.1"/>
    <property type="molecule type" value="Genomic_DNA"/>
</dbReference>
<comment type="caution">
    <text evidence="2">The sequence shown here is derived from an EMBL/GenBank/DDBJ whole genome shotgun (WGS) entry which is preliminary data.</text>
</comment>
<gene>
    <name evidence="2" type="ORF">BHW43_01355</name>
</gene>